<protein>
    <submittedName>
        <fullName evidence="2">Uncharacterized protein</fullName>
    </submittedName>
</protein>
<dbReference type="RefSeq" id="WP_129459507.1">
    <property type="nucleotide sequence ID" value="NZ_PPCV01000009.1"/>
</dbReference>
<feature type="region of interest" description="Disordered" evidence="1">
    <location>
        <begin position="27"/>
        <end position="80"/>
    </location>
</feature>
<accession>A0A4Q2EGF1</accession>
<keyword evidence="3" id="KW-1185">Reference proteome</keyword>
<dbReference type="EMBL" id="PPCV01000009">
    <property type="protein sequence ID" value="RXW31414.1"/>
    <property type="molecule type" value="Genomic_DNA"/>
</dbReference>
<dbReference type="AlphaFoldDB" id="A0A4Q2EGF1"/>
<name>A0A4Q2EGF1_9ACTN</name>
<evidence type="ECO:0000313" key="3">
    <source>
        <dbReference type="Proteomes" id="UP000290624"/>
    </source>
</evidence>
<dbReference type="Proteomes" id="UP000290624">
    <property type="component" value="Unassembled WGS sequence"/>
</dbReference>
<reference evidence="2 3" key="1">
    <citation type="submission" date="2018-01" db="EMBL/GenBank/DDBJ databases">
        <title>Lactibacter flavus gen. nov., sp. nov., a novel bacterium of the family Propionibacteriaceae isolated from raw milk and dairy products.</title>
        <authorList>
            <person name="Wenning M."/>
            <person name="Breitenwieser F."/>
            <person name="Huptas C."/>
            <person name="von Neubeck M."/>
            <person name="Busse H.-J."/>
            <person name="Scherer S."/>
        </authorList>
    </citation>
    <scope>NUCLEOTIDE SEQUENCE [LARGE SCALE GENOMIC DNA]</scope>
    <source>
        <strain evidence="2 3">VG341</strain>
    </source>
</reference>
<evidence type="ECO:0000313" key="2">
    <source>
        <dbReference type="EMBL" id="RXW31414.1"/>
    </source>
</evidence>
<dbReference type="OrthoDB" id="9969822at2"/>
<evidence type="ECO:0000256" key="1">
    <source>
        <dbReference type="SAM" id="MobiDB-lite"/>
    </source>
</evidence>
<comment type="caution">
    <text evidence="2">The sequence shown here is derived from an EMBL/GenBank/DDBJ whole genome shotgun (WGS) entry which is preliminary data.</text>
</comment>
<feature type="compositionally biased region" description="Polar residues" evidence="1">
    <location>
        <begin position="48"/>
        <end position="59"/>
    </location>
</feature>
<organism evidence="2 3">
    <name type="scientific">Propioniciclava flava</name>
    <dbReference type="NCBI Taxonomy" id="2072026"/>
    <lineage>
        <taxon>Bacteria</taxon>
        <taxon>Bacillati</taxon>
        <taxon>Actinomycetota</taxon>
        <taxon>Actinomycetes</taxon>
        <taxon>Propionibacteriales</taxon>
        <taxon>Propionibacteriaceae</taxon>
        <taxon>Propioniciclava</taxon>
    </lineage>
</organism>
<gene>
    <name evidence="2" type="ORF">C1706_12165</name>
</gene>
<proteinExistence type="predicted"/>
<sequence>MPETRKHRVQARDQIDQAIFAALGEPVLPSQPGMAPPDAPAAERSEQGAVTPSATSFATGGTMGAFTFHTHKPTRDADAS</sequence>